<evidence type="ECO:0000256" key="8">
    <source>
        <dbReference type="RuleBase" id="RU004398"/>
    </source>
</evidence>
<comment type="subcellular location">
    <subcellularLocation>
        <location evidence="1">Nucleus</location>
    </subcellularLocation>
</comment>
<evidence type="ECO:0000256" key="5">
    <source>
        <dbReference type="ARBA" id="ARBA00022694"/>
    </source>
</evidence>
<accession>A0AAF0JD56</accession>
<sequence length="224" mass="24533">MLLAMETVHVSFELGSAYERIYIAQYENVQNGAELKEALIDASKSANDSEQRKQMDYAFIDGRLIVSRQQLITAVIEALVASKRLRQDGIAGFKTPSIHSDILYTLNPNNNIGDALRRFGVSKATKTLLLVKVASAPPEGPDPIEVIKSMSALVEGDLVEDGLCLPGDDDLTKRSNRVSLTESSLDWKDLSKVYKLQDISNYAKATPGEIEPLICSAVATKFLS</sequence>
<evidence type="ECO:0000256" key="7">
    <source>
        <dbReference type="ARBA" id="ARBA00025043"/>
    </source>
</evidence>
<dbReference type="SUPFAM" id="SSF143870">
    <property type="entry name" value="PF0523-like"/>
    <property type="match status" value="1"/>
</dbReference>
<protein>
    <recommendedName>
        <fullName evidence="4">EKC/KEOPS complex subunit CGI121</fullName>
    </recommendedName>
    <alternativeName>
        <fullName evidence="3">EKC/KEOPS complex subunit cgi121</fullName>
    </alternativeName>
</protein>
<dbReference type="PANTHER" id="PTHR15840">
    <property type="entry name" value="CGI-121 FAMILY MEMBER"/>
    <property type="match status" value="1"/>
</dbReference>
<evidence type="ECO:0000256" key="4">
    <source>
        <dbReference type="ARBA" id="ARBA00016009"/>
    </source>
</evidence>
<dbReference type="InterPro" id="IPR036504">
    <property type="entry name" value="CGI121/TPRKB_sf"/>
</dbReference>
<gene>
    <name evidence="9" type="ORF">MPSI1_000970</name>
</gene>
<dbReference type="GO" id="GO:0005829">
    <property type="term" value="C:cytosol"/>
    <property type="evidence" value="ECO:0007669"/>
    <property type="project" value="TreeGrafter"/>
</dbReference>
<evidence type="ECO:0000256" key="6">
    <source>
        <dbReference type="ARBA" id="ARBA00023242"/>
    </source>
</evidence>
<dbReference type="AlphaFoldDB" id="A0AAF0JD56"/>
<reference evidence="9" key="1">
    <citation type="submission" date="2023-02" db="EMBL/GenBank/DDBJ databases">
        <title>Mating type loci evolution in Malassezia.</title>
        <authorList>
            <person name="Coelho M.A."/>
        </authorList>
    </citation>
    <scope>NUCLEOTIDE SEQUENCE</scope>
    <source>
        <strain evidence="9">CBS 14136</strain>
    </source>
</reference>
<comment type="function">
    <text evidence="7">Component of the EKC/KEOPS complex that is required for the formation of a threonylcarbamoyl group on adenosine at position 37 (t(6)A37) in tRNAs that read codons beginning with adenine. The complex is probably involved in the transfer of the threonylcarbamoyl moiety of threonylcarbamoyl-AMP (TC-AMP) to the N6 group of A37. CGI121 acts as an allosteric effector that regulates the t(6)A activity of the complex. The EKC/KEOPS complex also promotes both telomere uncapping and telomere elongation. The complex is required for efficient recruitment of transcriptional coactivators. CGI121 is not required for tRNA modification.</text>
</comment>
<evidence type="ECO:0000313" key="9">
    <source>
        <dbReference type="EMBL" id="WFD42328.1"/>
    </source>
</evidence>
<dbReference type="InterPro" id="IPR013926">
    <property type="entry name" value="CGI121/TPRKB"/>
</dbReference>
<proteinExistence type="inferred from homology"/>
<dbReference type="GO" id="GO:0005634">
    <property type="term" value="C:nucleus"/>
    <property type="evidence" value="ECO:0007669"/>
    <property type="project" value="UniProtKB-SubCell"/>
</dbReference>
<dbReference type="Pfam" id="PF08617">
    <property type="entry name" value="CGI-121"/>
    <property type="match status" value="1"/>
</dbReference>
<dbReference type="EMBL" id="CP118375">
    <property type="protein sequence ID" value="WFD42328.1"/>
    <property type="molecule type" value="Genomic_DNA"/>
</dbReference>
<dbReference type="GO" id="GO:0000408">
    <property type="term" value="C:EKC/KEOPS complex"/>
    <property type="evidence" value="ECO:0007669"/>
    <property type="project" value="TreeGrafter"/>
</dbReference>
<keyword evidence="10" id="KW-1185">Reference proteome</keyword>
<dbReference type="PANTHER" id="PTHR15840:SF10">
    <property type="entry name" value="EKC_KEOPS COMPLEX SUBUNIT TPRKB"/>
    <property type="match status" value="1"/>
</dbReference>
<dbReference type="GO" id="GO:0002949">
    <property type="term" value="P:tRNA threonylcarbamoyladenosine modification"/>
    <property type="evidence" value="ECO:0007669"/>
    <property type="project" value="TreeGrafter"/>
</dbReference>
<evidence type="ECO:0000256" key="3">
    <source>
        <dbReference type="ARBA" id="ARBA00015316"/>
    </source>
</evidence>
<evidence type="ECO:0000256" key="1">
    <source>
        <dbReference type="ARBA" id="ARBA00004123"/>
    </source>
</evidence>
<keyword evidence="5" id="KW-0819">tRNA processing</keyword>
<evidence type="ECO:0000256" key="2">
    <source>
        <dbReference type="ARBA" id="ARBA00005546"/>
    </source>
</evidence>
<organism evidence="9 10">
    <name type="scientific">Malassezia psittaci</name>
    <dbReference type="NCBI Taxonomy" id="1821823"/>
    <lineage>
        <taxon>Eukaryota</taxon>
        <taxon>Fungi</taxon>
        <taxon>Dikarya</taxon>
        <taxon>Basidiomycota</taxon>
        <taxon>Ustilaginomycotina</taxon>
        <taxon>Malasseziomycetes</taxon>
        <taxon>Malasseziales</taxon>
        <taxon>Malasseziaceae</taxon>
        <taxon>Malassezia</taxon>
    </lineage>
</organism>
<keyword evidence="6 8" id="KW-0539">Nucleus</keyword>
<comment type="similarity">
    <text evidence="2 8">Belongs to the CGI121/TPRKB family.</text>
</comment>
<dbReference type="Proteomes" id="UP001214628">
    <property type="component" value="Chromosome 1"/>
</dbReference>
<evidence type="ECO:0000313" key="10">
    <source>
        <dbReference type="Proteomes" id="UP001214628"/>
    </source>
</evidence>
<name>A0AAF0JD56_9BASI</name>
<dbReference type="Gene3D" id="3.30.2380.10">
    <property type="entry name" value="CGI121/TPRKB"/>
    <property type="match status" value="1"/>
</dbReference>